<dbReference type="Proteomes" id="UP001596514">
    <property type="component" value="Unassembled WGS sequence"/>
</dbReference>
<dbReference type="PANTHER" id="PTHR34002">
    <property type="entry name" value="BLR1656 PROTEIN"/>
    <property type="match status" value="1"/>
</dbReference>
<dbReference type="InterPro" id="IPR013319">
    <property type="entry name" value="GH11/12"/>
</dbReference>
<evidence type="ECO:0000256" key="2">
    <source>
        <dbReference type="SAM" id="SignalP"/>
    </source>
</evidence>
<dbReference type="Gene3D" id="2.60.120.180">
    <property type="match status" value="1"/>
</dbReference>
<evidence type="ECO:0000313" key="5">
    <source>
        <dbReference type="Proteomes" id="UP001596514"/>
    </source>
</evidence>
<dbReference type="SUPFAM" id="SSF49384">
    <property type="entry name" value="Carbohydrate-binding domain"/>
    <property type="match status" value="1"/>
</dbReference>
<dbReference type="InterPro" id="IPR002594">
    <property type="entry name" value="GH12"/>
</dbReference>
<dbReference type="InterPro" id="IPR001919">
    <property type="entry name" value="CBD2"/>
</dbReference>
<reference evidence="5" key="1">
    <citation type="journal article" date="2019" name="Int. J. Syst. Evol. Microbiol.">
        <title>The Global Catalogue of Microorganisms (GCM) 10K type strain sequencing project: providing services to taxonomists for standard genome sequencing and annotation.</title>
        <authorList>
            <consortium name="The Broad Institute Genomics Platform"/>
            <consortium name="The Broad Institute Genome Sequencing Center for Infectious Disease"/>
            <person name="Wu L."/>
            <person name="Ma J."/>
        </authorList>
    </citation>
    <scope>NUCLEOTIDE SEQUENCE [LARGE SCALE GENOMIC DNA]</scope>
    <source>
        <strain evidence="5">JCM 10083</strain>
    </source>
</reference>
<keyword evidence="2" id="KW-0732">Signal</keyword>
<dbReference type="PROSITE" id="PS51318">
    <property type="entry name" value="TAT"/>
    <property type="match status" value="1"/>
</dbReference>
<dbReference type="InterPro" id="IPR006311">
    <property type="entry name" value="TAT_signal"/>
</dbReference>
<dbReference type="InterPro" id="IPR013320">
    <property type="entry name" value="ConA-like_dom_sf"/>
</dbReference>
<protein>
    <submittedName>
        <fullName evidence="4">Cellulose binding domain-containing protein</fullName>
    </submittedName>
</protein>
<dbReference type="PROSITE" id="PS51173">
    <property type="entry name" value="CBM2"/>
    <property type="match status" value="1"/>
</dbReference>
<evidence type="ECO:0000313" key="4">
    <source>
        <dbReference type="EMBL" id="MFC7602146.1"/>
    </source>
</evidence>
<dbReference type="InterPro" id="IPR012291">
    <property type="entry name" value="CBM2_carb-bd_dom_sf"/>
</dbReference>
<proteinExistence type="inferred from homology"/>
<dbReference type="SUPFAM" id="SSF49899">
    <property type="entry name" value="Concanavalin A-like lectins/glucanases"/>
    <property type="match status" value="1"/>
</dbReference>
<organism evidence="4 5">
    <name type="scientific">Streptosporangium amethystogenes subsp. fukuiense</name>
    <dbReference type="NCBI Taxonomy" id="698418"/>
    <lineage>
        <taxon>Bacteria</taxon>
        <taxon>Bacillati</taxon>
        <taxon>Actinomycetota</taxon>
        <taxon>Actinomycetes</taxon>
        <taxon>Streptosporangiales</taxon>
        <taxon>Streptosporangiaceae</taxon>
        <taxon>Streptosporangium</taxon>
    </lineage>
</organism>
<keyword evidence="5" id="KW-1185">Reference proteome</keyword>
<sequence length="364" mass="38240">MRRTRERGVRRAVMAVLAALGLVLTAGAVAAPAHADTTICEQYGATTIQGGKYHVQNNNWGDDTRQCVNVTGLGFSVTEASHDRPTDGAPGSYPSIFAGCHRAQCTSGSGLPMRISDGRFNGIQTSVHMTYPSGGVYNASYDIWLDPAPRTDGQNTGAEIMVWLNRVGPIQPIGSRVGTVSLAGASWEVWYGNVGWNVISYVRTLATTSIDFTVRTFVDDAVNRGHVQRSWYLTSVQAGFQPWVGQTGLAVNNFSYGIIGGGSCSATGTLSYGGNNIYAVDPISVTNTGPSTISGWTVTVTLPAGHSLIGSWGATVTTSGQTVTARNLSYNGSLAPGASVSFGFQAVRPPGVPQWPSGYTCVAS</sequence>
<evidence type="ECO:0000256" key="1">
    <source>
        <dbReference type="ARBA" id="ARBA00005519"/>
    </source>
</evidence>
<dbReference type="PANTHER" id="PTHR34002:SF9">
    <property type="entry name" value="XYLOGLUCAN-SPECIFIC ENDO-BETA-1,4-GLUCANASE A"/>
    <property type="match status" value="1"/>
</dbReference>
<feature type="signal peptide" evidence="2">
    <location>
        <begin position="1"/>
        <end position="35"/>
    </location>
</feature>
<dbReference type="Pfam" id="PF01670">
    <property type="entry name" value="Glyco_hydro_12"/>
    <property type="match status" value="1"/>
</dbReference>
<accession>A0ABW2T333</accession>
<dbReference type="InterPro" id="IPR008965">
    <property type="entry name" value="CBM2/CBM3_carb-bd_dom_sf"/>
</dbReference>
<evidence type="ECO:0000259" key="3">
    <source>
        <dbReference type="PROSITE" id="PS51173"/>
    </source>
</evidence>
<dbReference type="Pfam" id="PF00553">
    <property type="entry name" value="CBM_2"/>
    <property type="match status" value="1"/>
</dbReference>
<dbReference type="Gene3D" id="2.60.40.290">
    <property type="match status" value="1"/>
</dbReference>
<comment type="caution">
    <text evidence="4">The sequence shown here is derived from an EMBL/GenBank/DDBJ whole genome shotgun (WGS) entry which is preliminary data.</text>
</comment>
<gene>
    <name evidence="4" type="ORF">ACFQVD_18765</name>
</gene>
<feature type="domain" description="CBM2" evidence="3">
    <location>
        <begin position="257"/>
        <end position="364"/>
    </location>
</feature>
<dbReference type="RefSeq" id="WP_343964591.1">
    <property type="nucleotide sequence ID" value="NZ_BAAAGK010000023.1"/>
</dbReference>
<name>A0ABW2T333_9ACTN</name>
<feature type="chain" id="PRO_5047343887" evidence="2">
    <location>
        <begin position="36"/>
        <end position="364"/>
    </location>
</feature>
<comment type="similarity">
    <text evidence="1">Belongs to the glycosyl hydrolase 12 (cellulase H) family.</text>
</comment>
<dbReference type="SMART" id="SM00637">
    <property type="entry name" value="CBD_II"/>
    <property type="match status" value="1"/>
</dbReference>
<dbReference type="EMBL" id="JBHTEE010000001">
    <property type="protein sequence ID" value="MFC7602146.1"/>
    <property type="molecule type" value="Genomic_DNA"/>
</dbReference>